<keyword evidence="2" id="KW-0472">Membrane</keyword>
<feature type="transmembrane region" description="Helical" evidence="2">
    <location>
        <begin position="126"/>
        <end position="146"/>
    </location>
</feature>
<name>A0ABU0WMD6_9PROT</name>
<organism evidence="3 4">
    <name type="scientific">Azospirillum isscasi</name>
    <dbReference type="NCBI Taxonomy" id="3053926"/>
    <lineage>
        <taxon>Bacteria</taxon>
        <taxon>Pseudomonadati</taxon>
        <taxon>Pseudomonadota</taxon>
        <taxon>Alphaproteobacteria</taxon>
        <taxon>Rhodospirillales</taxon>
        <taxon>Azospirillaceae</taxon>
        <taxon>Azospirillum</taxon>
    </lineage>
</organism>
<dbReference type="Proteomes" id="UP001227317">
    <property type="component" value="Unassembled WGS sequence"/>
</dbReference>
<feature type="transmembrane region" description="Helical" evidence="2">
    <location>
        <begin position="398"/>
        <end position="423"/>
    </location>
</feature>
<feature type="transmembrane region" description="Helical" evidence="2">
    <location>
        <begin position="158"/>
        <end position="189"/>
    </location>
</feature>
<feature type="compositionally biased region" description="Basic and acidic residues" evidence="1">
    <location>
        <begin position="1"/>
        <end position="16"/>
    </location>
</feature>
<gene>
    <name evidence="3" type="ORF">QSG27_22000</name>
</gene>
<dbReference type="EMBL" id="JAUJFI010000139">
    <property type="protein sequence ID" value="MDQ2105387.1"/>
    <property type="molecule type" value="Genomic_DNA"/>
</dbReference>
<feature type="transmembrane region" description="Helical" evidence="2">
    <location>
        <begin position="204"/>
        <end position="224"/>
    </location>
</feature>
<feature type="region of interest" description="Disordered" evidence="1">
    <location>
        <begin position="1"/>
        <end position="21"/>
    </location>
</feature>
<sequence>MDHPRADHPRADHPGADHPGLSQAPGTGAAALWTGSGSEAWSPPLALVLPVILALLVLPLLLVEMPPLLDYPNHLARVDVLLHYRTDPFLGERYTASLTPVPNLLMEAVMLPLASVLPLYVAGRVYMALAGVLTLIGAMLLNRTLFGRWSLWPLCGALFIYNATLIGGFMSFSLGLGFLLIGVSLWIALAGGRWQLPVGMGCALFLYFAHAIVLGSFLLCLFAVEAVKYVGEGRKPPTLANLGRDALRFAALLALPAALFAGTVGTQLLRSDAAAVGAHDSAPVLLLKEVYWRLKKLTELKQWRYRLHDMLAPVLNYNTLLDMATLLLILGGMAAARLAGWLRASTAMMLAAALFALAFFVVPDPFFGTYFVSIRFWILAAFLLVAGTDLRFPTPRAAAAFAAGLLALLAVRTAVLTVNWLAYEDDVADLRRAMERIEPGRSVLIAWAGQEAGCCNTREFLLTQPPWRHSLVALPSLVHLPSLITVERRAFVPTLFSHPGKQPLTVTRPYRDRCMAIYEGVPVDVRLLSRPGEATLRDHVEPCPHYVGWREKYDYVLVMFSNVFHAAGLTPPPGAAEAYRGTVFDLWRVER</sequence>
<feature type="transmembrane region" description="Helical" evidence="2">
    <location>
        <begin position="245"/>
        <end position="264"/>
    </location>
</feature>
<keyword evidence="2" id="KW-0812">Transmembrane</keyword>
<keyword evidence="4" id="KW-1185">Reference proteome</keyword>
<feature type="transmembrane region" description="Helical" evidence="2">
    <location>
        <begin position="45"/>
        <end position="63"/>
    </location>
</feature>
<feature type="transmembrane region" description="Helical" evidence="2">
    <location>
        <begin position="341"/>
        <end position="361"/>
    </location>
</feature>
<feature type="transmembrane region" description="Helical" evidence="2">
    <location>
        <begin position="367"/>
        <end position="386"/>
    </location>
</feature>
<evidence type="ECO:0008006" key="5">
    <source>
        <dbReference type="Google" id="ProtNLM"/>
    </source>
</evidence>
<evidence type="ECO:0000313" key="3">
    <source>
        <dbReference type="EMBL" id="MDQ2105387.1"/>
    </source>
</evidence>
<comment type="caution">
    <text evidence="3">The sequence shown here is derived from an EMBL/GenBank/DDBJ whole genome shotgun (WGS) entry which is preliminary data.</text>
</comment>
<reference evidence="3 4" key="1">
    <citation type="submission" date="2023-06" db="EMBL/GenBank/DDBJ databases">
        <title>Azospirillum isscasensis sp.nov, a bacterium isolated from rhizosphere soil of rice.</title>
        <authorList>
            <person name="Wang H."/>
        </authorList>
    </citation>
    <scope>NUCLEOTIDE SEQUENCE [LARGE SCALE GENOMIC DNA]</scope>
    <source>
        <strain evidence="3 4">C340-1</strain>
    </source>
</reference>
<keyword evidence="2" id="KW-1133">Transmembrane helix</keyword>
<feature type="transmembrane region" description="Helical" evidence="2">
    <location>
        <begin position="314"/>
        <end position="334"/>
    </location>
</feature>
<evidence type="ECO:0000256" key="2">
    <source>
        <dbReference type="SAM" id="Phobius"/>
    </source>
</evidence>
<protein>
    <recommendedName>
        <fullName evidence="5">Glycosyltransferase RgtA/B/C/D-like domain-containing protein</fullName>
    </recommendedName>
</protein>
<accession>A0ABU0WMD6</accession>
<evidence type="ECO:0000313" key="4">
    <source>
        <dbReference type="Proteomes" id="UP001227317"/>
    </source>
</evidence>
<evidence type="ECO:0000256" key="1">
    <source>
        <dbReference type="SAM" id="MobiDB-lite"/>
    </source>
</evidence>
<proteinExistence type="predicted"/>